<proteinExistence type="predicted"/>
<dbReference type="EMBL" id="SJOI01000001">
    <property type="protein sequence ID" value="TCL06026.1"/>
    <property type="molecule type" value="Genomic_DNA"/>
</dbReference>
<dbReference type="AlphaFoldDB" id="A0A4R1NMR7"/>
<name>A0A4R1NMR7_9GAMM</name>
<keyword evidence="2" id="KW-1185">Reference proteome</keyword>
<evidence type="ECO:0000313" key="2">
    <source>
        <dbReference type="Proteomes" id="UP000294555"/>
    </source>
</evidence>
<accession>A0A4R1NMR7</accession>
<protein>
    <submittedName>
        <fullName evidence="1">Uncharacterized protein</fullName>
    </submittedName>
</protein>
<comment type="caution">
    <text evidence="1">The sequence shown here is derived from an EMBL/GenBank/DDBJ whole genome shotgun (WGS) entry which is preliminary data.</text>
</comment>
<dbReference type="Proteomes" id="UP000294555">
    <property type="component" value="Unassembled WGS sequence"/>
</dbReference>
<gene>
    <name evidence="1" type="ORF">EZJ58_4250</name>
</gene>
<evidence type="ECO:0000313" key="1">
    <source>
        <dbReference type="EMBL" id="TCL06026.1"/>
    </source>
</evidence>
<sequence length="35" mass="4086">MKILSLRHKIQMAKKIFTADITGFDIASLVYLKYK</sequence>
<organism evidence="1 2">
    <name type="scientific">Sodalis ligni</name>
    <dbReference type="NCBI Taxonomy" id="2697027"/>
    <lineage>
        <taxon>Bacteria</taxon>
        <taxon>Pseudomonadati</taxon>
        <taxon>Pseudomonadota</taxon>
        <taxon>Gammaproteobacteria</taxon>
        <taxon>Enterobacterales</taxon>
        <taxon>Bruguierivoracaceae</taxon>
        <taxon>Sodalis</taxon>
    </lineage>
</organism>
<reference evidence="1 2" key="1">
    <citation type="submission" date="2019-02" db="EMBL/GenBank/DDBJ databases">
        <title>Investigation of anaerobic lignin degradation for improved lignocellulosic biofuels.</title>
        <authorList>
            <person name="Deangelis K."/>
        </authorList>
    </citation>
    <scope>NUCLEOTIDE SEQUENCE [LARGE SCALE GENOMIC DNA]</scope>
    <source>
        <strain evidence="1 2">159R</strain>
    </source>
</reference>